<evidence type="ECO:0000256" key="1">
    <source>
        <dbReference type="SAM" id="SignalP"/>
    </source>
</evidence>
<dbReference type="OrthoDB" id="286301at2759"/>
<proteinExistence type="predicted"/>
<dbReference type="PANTHER" id="PTHR10900:SF77">
    <property type="entry name" value="FI19380P1"/>
    <property type="match status" value="1"/>
</dbReference>
<feature type="chain" id="PRO_5034441607" evidence="1">
    <location>
        <begin position="21"/>
        <end position="454"/>
    </location>
</feature>
<keyword evidence="1" id="KW-0732">Signal</keyword>
<dbReference type="PROSITE" id="PS50213">
    <property type="entry name" value="FAS1"/>
    <property type="match status" value="2"/>
</dbReference>
<dbReference type="SMART" id="SM00554">
    <property type="entry name" value="FAS1"/>
    <property type="match status" value="2"/>
</dbReference>
<dbReference type="SUPFAM" id="SSF82153">
    <property type="entry name" value="FAS1 domain"/>
    <property type="match status" value="2"/>
</dbReference>
<sequence length="454" mass="49803">MQILTATACVLSFLSTLCTAQNKSSDSFIEVLKKQTNLTSFTTLLEQQLPAILKALEATYEADTKPVTILAPSDHAFERLQYSDVLSPIFLSGENNTALMSQVVAYHVLEGSWTTETLNTSFKFLPSMTSTTNFSRVTGGQRVGAVLQPGLNTTNYEWEMVFTSGEATRSVVTVQDIPFAGGIIQILDNFLIPPIDLVPTIEPFNLANPPFALTAFLGALYSTGPNTTFQKYLNSTKDLTIFVPANVAFETVSKSLESMSPSTLQNLLSYHVMPGLLYSEDFTNDTSLTMYSNQSTTMRFYPNSFFVNSARILQSDIMIYNGVMHVIDVVLDPNEELKTRLPNPTSATQMAVLPTTGITRFNASEAPFTTFLPNFVPTETPTTTTSEDLLALRTSTGTGFGASRIGSSLVMFSISMPFTLQLYPVHIPDLQSPSQTPVQIATSNYPSSEYKYDT</sequence>
<feature type="signal peptide" evidence="1">
    <location>
        <begin position="1"/>
        <end position="20"/>
    </location>
</feature>
<dbReference type="InterPro" id="IPR036378">
    <property type="entry name" value="FAS1_dom_sf"/>
</dbReference>
<organism evidence="3 4">
    <name type="scientific">Pseudocercospora fuligena</name>
    <dbReference type="NCBI Taxonomy" id="685502"/>
    <lineage>
        <taxon>Eukaryota</taxon>
        <taxon>Fungi</taxon>
        <taxon>Dikarya</taxon>
        <taxon>Ascomycota</taxon>
        <taxon>Pezizomycotina</taxon>
        <taxon>Dothideomycetes</taxon>
        <taxon>Dothideomycetidae</taxon>
        <taxon>Mycosphaerellales</taxon>
        <taxon>Mycosphaerellaceae</taxon>
        <taxon>Pseudocercospora</taxon>
    </lineage>
</organism>
<feature type="domain" description="FAS1" evidence="2">
    <location>
        <begin position="25"/>
        <end position="191"/>
    </location>
</feature>
<name>A0A8H6RQF2_9PEZI</name>
<reference evidence="3" key="1">
    <citation type="submission" date="2020-04" db="EMBL/GenBank/DDBJ databases">
        <title>Draft genome resource of the tomato pathogen Pseudocercospora fuligena.</title>
        <authorList>
            <person name="Zaccaron A."/>
        </authorList>
    </citation>
    <scope>NUCLEOTIDE SEQUENCE</scope>
    <source>
        <strain evidence="3">PF001</strain>
    </source>
</reference>
<accession>A0A8H6RQF2</accession>
<protein>
    <submittedName>
        <fullName evidence="3">Fasciclin-like arabinogalactan protein</fullName>
    </submittedName>
</protein>
<dbReference type="PANTHER" id="PTHR10900">
    <property type="entry name" value="PERIOSTIN-RELATED"/>
    <property type="match status" value="1"/>
</dbReference>
<feature type="domain" description="FAS1" evidence="2">
    <location>
        <begin position="200"/>
        <end position="331"/>
    </location>
</feature>
<dbReference type="Proteomes" id="UP000660729">
    <property type="component" value="Unassembled WGS sequence"/>
</dbReference>
<evidence type="ECO:0000313" key="4">
    <source>
        <dbReference type="Proteomes" id="UP000660729"/>
    </source>
</evidence>
<comment type="caution">
    <text evidence="3">The sequence shown here is derived from an EMBL/GenBank/DDBJ whole genome shotgun (WGS) entry which is preliminary data.</text>
</comment>
<gene>
    <name evidence="3" type="ORF">HII31_03697</name>
</gene>
<evidence type="ECO:0000259" key="2">
    <source>
        <dbReference type="PROSITE" id="PS50213"/>
    </source>
</evidence>
<dbReference type="EMBL" id="JABCIY010000044">
    <property type="protein sequence ID" value="KAF7195023.1"/>
    <property type="molecule type" value="Genomic_DNA"/>
</dbReference>
<dbReference type="AlphaFoldDB" id="A0A8H6RQF2"/>
<dbReference type="Gene3D" id="2.30.180.10">
    <property type="entry name" value="FAS1 domain"/>
    <property type="match status" value="2"/>
</dbReference>
<dbReference type="InterPro" id="IPR000782">
    <property type="entry name" value="FAS1_domain"/>
</dbReference>
<dbReference type="InterPro" id="IPR050904">
    <property type="entry name" value="Adhesion/Biosynth-related"/>
</dbReference>
<dbReference type="Pfam" id="PF02469">
    <property type="entry name" value="Fasciclin"/>
    <property type="match status" value="2"/>
</dbReference>
<keyword evidence="4" id="KW-1185">Reference proteome</keyword>
<evidence type="ECO:0000313" key="3">
    <source>
        <dbReference type="EMBL" id="KAF7195023.1"/>
    </source>
</evidence>